<dbReference type="EMBL" id="JAWHQM010000024">
    <property type="protein sequence ID" value="KAK5632397.1"/>
    <property type="molecule type" value="Genomic_DNA"/>
</dbReference>
<comment type="caution">
    <text evidence="1">The sequence shown here is derived from an EMBL/GenBank/DDBJ whole genome shotgun (WGS) entry which is preliminary data.</text>
</comment>
<protein>
    <submittedName>
        <fullName evidence="1">Uncharacterized protein</fullName>
    </submittedName>
</protein>
<organism evidence="1 2">
    <name type="scientific">Xylaria bambusicola</name>
    <dbReference type="NCBI Taxonomy" id="326684"/>
    <lineage>
        <taxon>Eukaryota</taxon>
        <taxon>Fungi</taxon>
        <taxon>Dikarya</taxon>
        <taxon>Ascomycota</taxon>
        <taxon>Pezizomycotina</taxon>
        <taxon>Sordariomycetes</taxon>
        <taxon>Xylariomycetidae</taxon>
        <taxon>Xylariales</taxon>
        <taxon>Xylariaceae</taxon>
        <taxon>Xylaria</taxon>
    </lineage>
</organism>
<dbReference type="Proteomes" id="UP001305414">
    <property type="component" value="Unassembled WGS sequence"/>
</dbReference>
<reference evidence="1 2" key="1">
    <citation type="submission" date="2023-10" db="EMBL/GenBank/DDBJ databases">
        <title>Draft genome sequence of Xylaria bambusicola isolate GMP-LS, the root and basal stem rot pathogen of sugarcane in Indonesia.</title>
        <authorList>
            <person name="Selvaraj P."/>
            <person name="Muralishankar V."/>
            <person name="Muruganantham S."/>
            <person name="Sp S."/>
            <person name="Haryani S."/>
            <person name="Lau K.J.X."/>
            <person name="Naqvi N.I."/>
        </authorList>
    </citation>
    <scope>NUCLEOTIDE SEQUENCE [LARGE SCALE GENOMIC DNA]</scope>
    <source>
        <strain evidence="1">GMP-LS</strain>
    </source>
</reference>
<evidence type="ECO:0000313" key="2">
    <source>
        <dbReference type="Proteomes" id="UP001305414"/>
    </source>
</evidence>
<dbReference type="AlphaFoldDB" id="A0AAN7UNT7"/>
<gene>
    <name evidence="1" type="ORF">RRF57_008110</name>
</gene>
<evidence type="ECO:0000313" key="1">
    <source>
        <dbReference type="EMBL" id="KAK5632397.1"/>
    </source>
</evidence>
<sequence length="166" mass="17588">MSLVLVRLGFLVAQHLLLLGVRHRRLLLGCLGHHLGLLAGPPFLGFPCLVLLAHATFSAGGAPFGRFPVGVIHDTIVRFGYLFPVDNGGIGRPVLQNGEVSRIGSRVVVDIGIDALPASLVGLGNERAFMGHPIFAIYRGILGPNVDPGFRITRDSRIQGSGVVEG</sequence>
<proteinExistence type="predicted"/>
<accession>A0AAN7UNT7</accession>
<name>A0AAN7UNT7_9PEZI</name>
<keyword evidence="2" id="KW-1185">Reference proteome</keyword>